<keyword evidence="3" id="KW-0067">ATP-binding</keyword>
<gene>
    <name evidence="8" type="ORF">GGQ73_004396</name>
</gene>
<reference evidence="8 9" key="1">
    <citation type="submission" date="2020-08" db="EMBL/GenBank/DDBJ databases">
        <title>Genomic Encyclopedia of Type Strains, Phase IV (KMG-IV): sequencing the most valuable type-strain genomes for metagenomic binning, comparative biology and taxonomic classification.</title>
        <authorList>
            <person name="Goeker M."/>
        </authorList>
    </citation>
    <scope>NUCLEOTIDE SEQUENCE [LARGE SCALE GENOMIC DNA]</scope>
    <source>
        <strain evidence="8 9">DSM 26438</strain>
    </source>
</reference>
<proteinExistence type="inferred from homology"/>
<protein>
    <recommendedName>
        <fullName evidence="5">Type IV secretion system protein virB4</fullName>
    </recommendedName>
</protein>
<dbReference type="InterPro" id="IPR018145">
    <property type="entry name" value="CagE_TrbE_VirB_cntrl_dom"/>
</dbReference>
<organism evidence="8 9">
    <name type="scientific">Rhizobium skierniewicense</name>
    <dbReference type="NCBI Taxonomy" id="984260"/>
    <lineage>
        <taxon>Bacteria</taxon>
        <taxon>Pseudomonadati</taxon>
        <taxon>Pseudomonadota</taxon>
        <taxon>Alphaproteobacteria</taxon>
        <taxon>Hyphomicrobiales</taxon>
        <taxon>Rhizobiaceae</taxon>
        <taxon>Rhizobium/Agrobacterium group</taxon>
        <taxon>Rhizobium</taxon>
    </lineage>
</organism>
<keyword evidence="4" id="KW-0843">Virulence</keyword>
<evidence type="ECO:0000256" key="2">
    <source>
        <dbReference type="ARBA" id="ARBA00022741"/>
    </source>
</evidence>
<dbReference type="PANTHER" id="PTHR30121">
    <property type="entry name" value="UNCHARACTERIZED PROTEIN YJGR-RELATED"/>
    <property type="match status" value="1"/>
</dbReference>
<dbReference type="RefSeq" id="WP_234911051.1">
    <property type="nucleotide sequence ID" value="NZ_JACIDV010000018.1"/>
</dbReference>
<dbReference type="GO" id="GO:0005524">
    <property type="term" value="F:ATP binding"/>
    <property type="evidence" value="ECO:0007669"/>
    <property type="project" value="UniProtKB-KW"/>
</dbReference>
<dbReference type="InterPro" id="IPR043964">
    <property type="entry name" value="P-loop_TraG"/>
</dbReference>
<evidence type="ECO:0000259" key="7">
    <source>
        <dbReference type="Pfam" id="PF19044"/>
    </source>
</evidence>
<dbReference type="CDD" id="cd01127">
    <property type="entry name" value="TrwB_TraG_TraD_VirD4"/>
    <property type="match status" value="1"/>
</dbReference>
<feature type="domain" description="CagE TrbE VirB component of type IV transporter system central" evidence="6">
    <location>
        <begin position="184"/>
        <end position="383"/>
    </location>
</feature>
<dbReference type="Gene3D" id="3.40.50.300">
    <property type="entry name" value="P-loop containing nucleotide triphosphate hydrolases"/>
    <property type="match status" value="2"/>
</dbReference>
<dbReference type="PANTHER" id="PTHR30121:SF12">
    <property type="entry name" value="TYPE IV SECRETION SYSTEM PROTEIN CAGE"/>
    <property type="match status" value="1"/>
</dbReference>
<dbReference type="Pfam" id="PF19044">
    <property type="entry name" value="P-loop_TraG"/>
    <property type="match status" value="1"/>
</dbReference>
<feature type="domain" description="TraG P-loop" evidence="7">
    <location>
        <begin position="571"/>
        <end position="700"/>
    </location>
</feature>
<name>A0A7W6G494_9HYPH</name>
<evidence type="ECO:0000256" key="4">
    <source>
        <dbReference type="ARBA" id="ARBA00023026"/>
    </source>
</evidence>
<comment type="caution">
    <text evidence="8">The sequence shown here is derived from an EMBL/GenBank/DDBJ whole genome shotgun (WGS) entry which is preliminary data.</text>
</comment>
<dbReference type="InterPro" id="IPR004346">
    <property type="entry name" value="CagE_TrbE_VirB"/>
</dbReference>
<comment type="similarity">
    <text evidence="1">Belongs to the TrbE/VirB4 family.</text>
</comment>
<evidence type="ECO:0000256" key="1">
    <source>
        <dbReference type="ARBA" id="ARBA00006512"/>
    </source>
</evidence>
<dbReference type="InterPro" id="IPR051162">
    <property type="entry name" value="T4SS_component"/>
</dbReference>
<dbReference type="EMBL" id="JACIDV010000018">
    <property type="protein sequence ID" value="MBB3948409.1"/>
    <property type="molecule type" value="Genomic_DNA"/>
</dbReference>
<dbReference type="InterPro" id="IPR027417">
    <property type="entry name" value="P-loop_NTPase"/>
</dbReference>
<keyword evidence="9" id="KW-1185">Reference proteome</keyword>
<dbReference type="NCBIfam" id="TIGR00929">
    <property type="entry name" value="VirB4_CagE"/>
    <property type="match status" value="1"/>
</dbReference>
<sequence length="796" mass="89199">MVKLMGRNRAIQREALASEKLPYIRHIDEHIVSLRNGQMLAVIELEGASFDTADHTEKNDLHAKLNLMWRNINDERLAVWTHLIRTRDVDYPEGTFKSAFAKQLDDKYKQKMTSETLYRNRLYLALVWAPARDADKPTKSLVARLRKARKTGTEIDEKGLRDFRGIIPTIVTGLDRYEARLCGLYEHNGFMFSQVSEYLNAVGTLSFEKMPLTEGPINGAILLDRPLFGREVIELRGAGQSRYCGVLGVKEYPATTRPGMLNDLLQAPFEFVLSQSFAMASKTESRSILTLKQNQMTNVRDRALSQIVDLDQALDDLESSKFTMGRHHLNLMVVADTAQSLMDKMAIARRMMSDCSVVTAREDLALEAAYWGQFPGNFNQRPRSGHISSRNFAALSPFMSYPKGDLTNPWGPSIALLKTSSGCGFHLNLHVGDLGNTFICGPSGSGKTVLQNFILAQLQKHDVTTVFFDKDRGADIFVRAAGGNYLSLENGRPTGCAPLKALDLNNPDDHAFAVEWATNLISHSDGRPLTVPEQKDIDNAILQMRQLPQSQRSLSALKAFLSSNDLEGTAARLDRWTAGGPLGWVFDNETDALDLNSTFLGFDMTDFLDNPTIRTPLMMYLFYRIERLIDGRRIVIDIDEFWKALGDPAFRELAQNKLKTIRKQNGLMIFGTQSPRDAIASSIGYTIIEQCPTKIFMPNSAASAADYIDGFGLSRREFELIKTELTVEKRQFLIKQEHNSVVAELSLHGFNDELTILSGRTAAVNRLDEIRATVGDDPADWMPILLNKRDNRGEAA</sequence>
<evidence type="ECO:0000259" key="6">
    <source>
        <dbReference type="Pfam" id="PF03135"/>
    </source>
</evidence>
<dbReference type="SUPFAM" id="SSF52540">
    <property type="entry name" value="P-loop containing nucleoside triphosphate hydrolases"/>
    <property type="match status" value="1"/>
</dbReference>
<evidence type="ECO:0000313" key="8">
    <source>
        <dbReference type="EMBL" id="MBB3948409.1"/>
    </source>
</evidence>
<keyword evidence="2" id="KW-0547">Nucleotide-binding</keyword>
<accession>A0A7W6G494</accession>
<dbReference type="Proteomes" id="UP000565286">
    <property type="component" value="Unassembled WGS sequence"/>
</dbReference>
<evidence type="ECO:0000313" key="9">
    <source>
        <dbReference type="Proteomes" id="UP000565286"/>
    </source>
</evidence>
<evidence type="ECO:0000256" key="3">
    <source>
        <dbReference type="ARBA" id="ARBA00022840"/>
    </source>
</evidence>
<dbReference type="AlphaFoldDB" id="A0A7W6G494"/>
<dbReference type="Pfam" id="PF03135">
    <property type="entry name" value="CagE_TrbE_VirB"/>
    <property type="match status" value="1"/>
</dbReference>
<evidence type="ECO:0000256" key="5">
    <source>
        <dbReference type="ARBA" id="ARBA00023635"/>
    </source>
</evidence>